<evidence type="ECO:0000313" key="3">
    <source>
        <dbReference type="Proteomes" id="UP000270036"/>
    </source>
</evidence>
<gene>
    <name evidence="2" type="ORF">NCTC13489_01378</name>
</gene>
<proteinExistence type="predicted"/>
<protein>
    <submittedName>
        <fullName evidence="2">Uncharacterized protein</fullName>
    </submittedName>
</protein>
<sequence length="115" mass="13962">MEFEHQRWKGEISFWKNELESFNSKLSELITRWADKEELAEVGYYQKQFIYHGGVIEDLLESIEQKEMRISSLNNSNDLRENSVLSEKHIELRNRMETQRDVYAELKKNIFRFLE</sequence>
<dbReference type="AlphaFoldDB" id="A0A3S4YJP6"/>
<evidence type="ECO:0000256" key="1">
    <source>
        <dbReference type="SAM" id="Coils"/>
    </source>
</evidence>
<feature type="coiled-coil region" evidence="1">
    <location>
        <begin position="56"/>
        <end position="109"/>
    </location>
</feature>
<accession>A0A3S4YJP6</accession>
<dbReference type="KEGG" id="cant:NCTC13489_01378"/>
<dbReference type="STRING" id="266748.HY04_10925"/>
<keyword evidence="1" id="KW-0175">Coiled coil</keyword>
<dbReference type="Proteomes" id="UP000270036">
    <property type="component" value="Chromosome"/>
</dbReference>
<name>A0A3S4YJP6_9FLAO</name>
<reference evidence="2 3" key="1">
    <citation type="submission" date="2018-12" db="EMBL/GenBank/DDBJ databases">
        <authorList>
            <consortium name="Pathogen Informatics"/>
        </authorList>
    </citation>
    <scope>NUCLEOTIDE SEQUENCE [LARGE SCALE GENOMIC DNA]</scope>
    <source>
        <strain evidence="2 3">NCTC13489</strain>
    </source>
</reference>
<dbReference type="Gene3D" id="1.20.58.60">
    <property type="match status" value="1"/>
</dbReference>
<organism evidence="2 3">
    <name type="scientific">Kaistella antarctica</name>
    <dbReference type="NCBI Taxonomy" id="266748"/>
    <lineage>
        <taxon>Bacteria</taxon>
        <taxon>Pseudomonadati</taxon>
        <taxon>Bacteroidota</taxon>
        <taxon>Flavobacteriia</taxon>
        <taxon>Flavobacteriales</taxon>
        <taxon>Weeksellaceae</taxon>
        <taxon>Chryseobacterium group</taxon>
        <taxon>Kaistella</taxon>
    </lineage>
</organism>
<evidence type="ECO:0000313" key="2">
    <source>
        <dbReference type="EMBL" id="VEH99179.1"/>
    </source>
</evidence>
<dbReference type="EMBL" id="LR134441">
    <property type="protein sequence ID" value="VEH99179.1"/>
    <property type="molecule type" value="Genomic_DNA"/>
</dbReference>